<dbReference type="STRING" id="1763535.LPB072_10765"/>
<proteinExistence type="predicted"/>
<evidence type="ECO:0000313" key="4">
    <source>
        <dbReference type="EMBL" id="OAD42589.1"/>
    </source>
</evidence>
<name>A0A167IDT0_9BURK</name>
<dbReference type="GO" id="GO:0003677">
    <property type="term" value="F:DNA binding"/>
    <property type="evidence" value="ECO:0007669"/>
    <property type="project" value="InterPro"/>
</dbReference>
<dbReference type="Pfam" id="PF13413">
    <property type="entry name" value="HTH_25"/>
    <property type="match status" value="1"/>
</dbReference>
<evidence type="ECO:0000259" key="2">
    <source>
        <dbReference type="Pfam" id="PF13464"/>
    </source>
</evidence>
<keyword evidence="5" id="KW-1185">Reference proteome</keyword>
<dbReference type="Proteomes" id="UP000185657">
    <property type="component" value="Unassembled WGS sequence"/>
</dbReference>
<dbReference type="InterPro" id="IPR050400">
    <property type="entry name" value="Bact_Cytoskel_RodZ"/>
</dbReference>
<dbReference type="PANTHER" id="PTHR34475:SF1">
    <property type="entry name" value="CYTOSKELETON PROTEIN RODZ"/>
    <property type="match status" value="1"/>
</dbReference>
<dbReference type="OrthoDB" id="5293433at2"/>
<dbReference type="InterPro" id="IPR025194">
    <property type="entry name" value="RodZ-like_C"/>
</dbReference>
<dbReference type="KEGG" id="hyl:LPB072_10765"/>
<reference evidence="4 5" key="1">
    <citation type="submission" date="2016-02" db="EMBL/GenBank/DDBJ databases">
        <title>Draft genome sequence of Hydrogenophaga sp. LPB0072.</title>
        <authorList>
            <person name="Shin S.-K."/>
            <person name="Yi H."/>
        </authorList>
    </citation>
    <scope>NUCLEOTIDE SEQUENCE [LARGE SCALE GENOMIC DNA]</scope>
    <source>
        <strain evidence="4 5">LPB0072</strain>
    </source>
</reference>
<dbReference type="Proteomes" id="UP000185680">
    <property type="component" value="Chromosome"/>
</dbReference>
<evidence type="ECO:0000256" key="1">
    <source>
        <dbReference type="SAM" id="MobiDB-lite"/>
    </source>
</evidence>
<dbReference type="RefSeq" id="WP_066087701.1">
    <property type="nucleotide sequence ID" value="NZ_CP017476.1"/>
</dbReference>
<gene>
    <name evidence="3" type="ORF">LPB072_10765</name>
    <name evidence="4" type="ORF">LPB72_06615</name>
</gene>
<evidence type="ECO:0000313" key="3">
    <source>
        <dbReference type="EMBL" id="AOW13263.1"/>
    </source>
</evidence>
<dbReference type="AlphaFoldDB" id="A0A167IDT0"/>
<accession>A0A167IDT0</accession>
<evidence type="ECO:0000313" key="5">
    <source>
        <dbReference type="Proteomes" id="UP000185657"/>
    </source>
</evidence>
<sequence length="312" mass="32693">MSEGWETLDGGDPSGQQAQPATYQPTGLRQAREATGLHIAALAAALKVPVKKLEALEAGRYDELPDLTFARALASSACRHLKIDVAPILDSIPYAHAPALGGTGASVNTPFKPDQGSGASVALSSRFKSPAVWMTGLILLGALGVVLLPDWNQWPGKDLITKGTDWIESFSLPEKGMLEAEVVLPVAIPSSQTPPEGVEEPTMVAEDPVPAAETKPATLKSATGLGDERSAAPSGSVLHLEATDDSWVEVVDGAGKVQIQRVMRKGDVLDFSASPPYSVVLGRADAVAVQVRGSAFDVAPFARNSVARFQVK</sequence>
<dbReference type="Gene3D" id="1.10.260.40">
    <property type="entry name" value="lambda repressor-like DNA-binding domains"/>
    <property type="match status" value="1"/>
</dbReference>
<dbReference type="EMBL" id="LVWD01000007">
    <property type="protein sequence ID" value="OAD42589.1"/>
    <property type="molecule type" value="Genomic_DNA"/>
</dbReference>
<dbReference type="PANTHER" id="PTHR34475">
    <property type="match status" value="1"/>
</dbReference>
<organism evidence="3 6">
    <name type="scientific">Hydrogenophaga crassostreae</name>
    <dbReference type="NCBI Taxonomy" id="1763535"/>
    <lineage>
        <taxon>Bacteria</taxon>
        <taxon>Pseudomonadati</taxon>
        <taxon>Pseudomonadota</taxon>
        <taxon>Betaproteobacteria</taxon>
        <taxon>Burkholderiales</taxon>
        <taxon>Comamonadaceae</taxon>
        <taxon>Hydrogenophaga</taxon>
    </lineage>
</organism>
<feature type="domain" description="Cytoskeleton protein RodZ-like C-terminal" evidence="2">
    <location>
        <begin position="240"/>
        <end position="309"/>
    </location>
</feature>
<feature type="compositionally biased region" description="Polar residues" evidence="1">
    <location>
        <begin position="14"/>
        <end position="27"/>
    </location>
</feature>
<evidence type="ECO:0000313" key="6">
    <source>
        <dbReference type="Proteomes" id="UP000185680"/>
    </source>
</evidence>
<dbReference type="InterPro" id="IPR010982">
    <property type="entry name" value="Lambda_DNA-bd_dom_sf"/>
</dbReference>
<dbReference type="Pfam" id="PF13464">
    <property type="entry name" value="RodZ_C"/>
    <property type="match status" value="1"/>
</dbReference>
<dbReference type="EMBL" id="CP017476">
    <property type="protein sequence ID" value="AOW13263.1"/>
    <property type="molecule type" value="Genomic_DNA"/>
</dbReference>
<feature type="region of interest" description="Disordered" evidence="1">
    <location>
        <begin position="1"/>
        <end position="29"/>
    </location>
</feature>
<reference evidence="3 6" key="2">
    <citation type="submission" date="2016-10" db="EMBL/GenBank/DDBJ databases">
        <title>Hydorgenophaga sp. LPB0072 isolated from gastropod.</title>
        <authorList>
            <person name="Kim E."/>
            <person name="Yi H."/>
        </authorList>
    </citation>
    <scope>NUCLEOTIDE SEQUENCE [LARGE SCALE GENOMIC DNA]</scope>
    <source>
        <strain evidence="3 6">LPB0072</strain>
    </source>
</reference>
<protein>
    <recommendedName>
        <fullName evidence="2">Cytoskeleton protein RodZ-like C-terminal domain-containing protein</fullName>
    </recommendedName>
</protein>